<dbReference type="Proteomes" id="UP000635071">
    <property type="component" value="Unassembled WGS sequence"/>
</dbReference>
<dbReference type="AlphaFoldDB" id="A0A916ZKC9"/>
<proteinExistence type="predicted"/>
<reference evidence="1" key="2">
    <citation type="submission" date="2020-09" db="EMBL/GenBank/DDBJ databases">
        <authorList>
            <person name="Sun Q."/>
            <person name="Zhou Y."/>
        </authorList>
    </citation>
    <scope>NUCLEOTIDE SEQUENCE</scope>
    <source>
        <strain evidence="1">CGMCC 1.15519</strain>
    </source>
</reference>
<dbReference type="EMBL" id="BMJM01000001">
    <property type="protein sequence ID" value="GGE02139.1"/>
    <property type="molecule type" value="Genomic_DNA"/>
</dbReference>
<evidence type="ECO:0000313" key="1">
    <source>
        <dbReference type="EMBL" id="GGE02139.1"/>
    </source>
</evidence>
<evidence type="ECO:0000313" key="2">
    <source>
        <dbReference type="Proteomes" id="UP000635071"/>
    </source>
</evidence>
<reference evidence="1" key="1">
    <citation type="journal article" date="2014" name="Int. J. Syst. Evol. Microbiol.">
        <title>Complete genome sequence of Corynebacterium casei LMG S-19264T (=DSM 44701T), isolated from a smear-ripened cheese.</title>
        <authorList>
            <consortium name="US DOE Joint Genome Institute (JGI-PGF)"/>
            <person name="Walter F."/>
            <person name="Albersmeier A."/>
            <person name="Kalinowski J."/>
            <person name="Ruckert C."/>
        </authorList>
    </citation>
    <scope>NUCLEOTIDE SEQUENCE</scope>
    <source>
        <strain evidence="1">CGMCC 1.15519</strain>
    </source>
</reference>
<keyword evidence="2" id="KW-1185">Reference proteome</keyword>
<comment type="caution">
    <text evidence="1">The sequence shown here is derived from an EMBL/GenBank/DDBJ whole genome shotgun (WGS) entry which is preliminary data.</text>
</comment>
<name>A0A916ZKC9_9SPHN</name>
<gene>
    <name evidence="1" type="ORF">GCM10011529_05680</name>
</gene>
<sequence length="79" mass="8190">MAVTGITVIYGEFVSVVRAGIILSLAGALWVVPSVGTRGQGTLGDRYVHPDEPLLGQGIFERAVLERGDARAAAAVGQL</sequence>
<organism evidence="1 2">
    <name type="scientific">Sandarakinorhabdus glacialis</name>
    <dbReference type="NCBI Taxonomy" id="1614636"/>
    <lineage>
        <taxon>Bacteria</taxon>
        <taxon>Pseudomonadati</taxon>
        <taxon>Pseudomonadota</taxon>
        <taxon>Alphaproteobacteria</taxon>
        <taxon>Sphingomonadales</taxon>
        <taxon>Sphingosinicellaceae</taxon>
        <taxon>Sandarakinorhabdus</taxon>
    </lineage>
</organism>
<protein>
    <submittedName>
        <fullName evidence="1">Uncharacterized protein</fullName>
    </submittedName>
</protein>
<accession>A0A916ZKC9</accession>